<reference evidence="3" key="1">
    <citation type="submission" date="2023-03" db="EMBL/GenBank/DDBJ databases">
        <title>Emydomyces testavorans Genome Sequence.</title>
        <authorList>
            <person name="Hoyer L."/>
        </authorList>
    </citation>
    <scope>NUCLEOTIDE SEQUENCE</scope>
    <source>
        <strain evidence="3">16-2883</strain>
    </source>
</reference>
<keyword evidence="4" id="KW-1185">Reference proteome</keyword>
<dbReference type="InterPro" id="IPR000182">
    <property type="entry name" value="GNAT_dom"/>
</dbReference>
<dbReference type="PANTHER" id="PTHR43617">
    <property type="entry name" value="L-AMINO ACID N-ACETYLTRANSFERASE"/>
    <property type="match status" value="1"/>
</dbReference>
<sequence length="251" mass="27172">MAAVIQVPQGPSIPSTALRQLCQRFRTARLSALQADPSAFSSSYEKECQFDDKTWAQRLQNPLAKTFVALAKSRNVPRAQNSDKYHEDDNNSSSDGDDDLTQLANNEWVGMIVLLGPKALAADGSDSSTPWEAFRSMGPCSKGPCSNADASSFVGGEIAYFAASMFVLRDARRQGIGRRLITESTEAVSKEAVALGALRVNVCLLVEADNNAAISLYRNCGFEVLPGELDLEAFEEKQQELVAMGKITELG</sequence>
<evidence type="ECO:0000256" key="1">
    <source>
        <dbReference type="SAM" id="MobiDB-lite"/>
    </source>
</evidence>
<name>A0AAF0IIG1_9EURO</name>
<dbReference type="Pfam" id="PF13508">
    <property type="entry name" value="Acetyltransf_7"/>
    <property type="match status" value="1"/>
</dbReference>
<dbReference type="Proteomes" id="UP001219355">
    <property type="component" value="Chromosome 1"/>
</dbReference>
<gene>
    <name evidence="3" type="ORF">PRK78_001217</name>
</gene>
<accession>A0AAF0IIG1</accession>
<dbReference type="GO" id="GO:0016747">
    <property type="term" value="F:acyltransferase activity, transferring groups other than amino-acyl groups"/>
    <property type="evidence" value="ECO:0007669"/>
    <property type="project" value="InterPro"/>
</dbReference>
<dbReference type="SUPFAM" id="SSF55729">
    <property type="entry name" value="Acyl-CoA N-acyltransferases (Nat)"/>
    <property type="match status" value="1"/>
</dbReference>
<evidence type="ECO:0000313" key="3">
    <source>
        <dbReference type="EMBL" id="WEW55784.1"/>
    </source>
</evidence>
<dbReference type="EMBL" id="CP120627">
    <property type="protein sequence ID" value="WEW55784.1"/>
    <property type="molecule type" value="Genomic_DNA"/>
</dbReference>
<dbReference type="InterPro" id="IPR050276">
    <property type="entry name" value="MshD_Acetyltransferase"/>
</dbReference>
<dbReference type="CDD" id="cd04301">
    <property type="entry name" value="NAT_SF"/>
    <property type="match status" value="1"/>
</dbReference>
<dbReference type="PROSITE" id="PS51186">
    <property type="entry name" value="GNAT"/>
    <property type="match status" value="1"/>
</dbReference>
<protein>
    <recommendedName>
        <fullName evidence="2">N-acetyltransferase domain-containing protein</fullName>
    </recommendedName>
</protein>
<feature type="domain" description="N-acetyltransferase" evidence="2">
    <location>
        <begin position="98"/>
        <end position="240"/>
    </location>
</feature>
<evidence type="ECO:0000313" key="4">
    <source>
        <dbReference type="Proteomes" id="UP001219355"/>
    </source>
</evidence>
<dbReference type="Gene3D" id="3.40.630.30">
    <property type="match status" value="1"/>
</dbReference>
<dbReference type="InterPro" id="IPR016181">
    <property type="entry name" value="Acyl_CoA_acyltransferase"/>
</dbReference>
<evidence type="ECO:0000259" key="2">
    <source>
        <dbReference type="PROSITE" id="PS51186"/>
    </source>
</evidence>
<proteinExistence type="predicted"/>
<dbReference type="AlphaFoldDB" id="A0AAF0IIG1"/>
<feature type="region of interest" description="Disordered" evidence="1">
    <location>
        <begin position="78"/>
        <end position="100"/>
    </location>
</feature>
<organism evidence="3 4">
    <name type="scientific">Emydomyces testavorans</name>
    <dbReference type="NCBI Taxonomy" id="2070801"/>
    <lineage>
        <taxon>Eukaryota</taxon>
        <taxon>Fungi</taxon>
        <taxon>Dikarya</taxon>
        <taxon>Ascomycota</taxon>
        <taxon>Pezizomycotina</taxon>
        <taxon>Eurotiomycetes</taxon>
        <taxon>Eurotiomycetidae</taxon>
        <taxon>Onygenales</taxon>
        <taxon>Nannizziopsiaceae</taxon>
        <taxon>Emydomyces</taxon>
    </lineage>
</organism>